<dbReference type="InterPro" id="IPR009081">
    <property type="entry name" value="PP-bd_ACP"/>
</dbReference>
<keyword evidence="1 3" id="KW-0596">Phosphopantetheine</keyword>
<dbReference type="GO" id="GO:0000036">
    <property type="term" value="F:acyl carrier activity"/>
    <property type="evidence" value="ECO:0007669"/>
    <property type="project" value="UniProtKB-UniRule"/>
</dbReference>
<dbReference type="Proteomes" id="UP000298579">
    <property type="component" value="Chromosome linear"/>
</dbReference>
<gene>
    <name evidence="3" type="primary">acpP</name>
    <name evidence="7" type="ORF">CFBP5877_24300</name>
</gene>
<dbReference type="GO" id="GO:0000035">
    <property type="term" value="F:acyl binding"/>
    <property type="evidence" value="ECO:0007669"/>
    <property type="project" value="TreeGrafter"/>
</dbReference>
<dbReference type="Gene3D" id="1.10.1200.10">
    <property type="entry name" value="ACP-like"/>
    <property type="match status" value="1"/>
</dbReference>
<evidence type="ECO:0000256" key="2">
    <source>
        <dbReference type="ARBA" id="ARBA00022553"/>
    </source>
</evidence>
<dbReference type="PANTHER" id="PTHR20863">
    <property type="entry name" value="ACYL CARRIER PROTEIN"/>
    <property type="match status" value="1"/>
</dbReference>
<evidence type="ECO:0000256" key="3">
    <source>
        <dbReference type="HAMAP-Rule" id="MF_01217"/>
    </source>
</evidence>
<dbReference type="EMBL" id="CP039898">
    <property type="protein sequence ID" value="QCL82171.1"/>
    <property type="molecule type" value="Genomic_DNA"/>
</dbReference>
<dbReference type="RefSeq" id="WP_080827636.1">
    <property type="nucleotide sequence ID" value="NZ_CP039889.1"/>
</dbReference>
<dbReference type="NCBIfam" id="NF002150">
    <property type="entry name" value="PRK00982.1-4"/>
    <property type="match status" value="1"/>
</dbReference>
<keyword evidence="3" id="KW-0276">Fatty acid metabolism</keyword>
<evidence type="ECO:0000256" key="5">
    <source>
        <dbReference type="RuleBase" id="RU003545"/>
    </source>
</evidence>
<comment type="pathway">
    <text evidence="3 5">Lipid metabolism; fatty acid biosynthesis.</text>
</comment>
<dbReference type="PANTHER" id="PTHR20863:SF76">
    <property type="entry name" value="CARRIER DOMAIN-CONTAINING PROTEIN"/>
    <property type="match status" value="1"/>
</dbReference>
<dbReference type="AlphaFoldDB" id="A0AAE6BHS5"/>
<keyword evidence="3" id="KW-0443">Lipid metabolism</keyword>
<keyword evidence="3" id="KW-0444">Lipid biosynthesis</keyword>
<proteinExistence type="inferred from homology"/>
<dbReference type="NCBIfam" id="NF002151">
    <property type="entry name" value="PRK00982.1-5"/>
    <property type="match status" value="1"/>
</dbReference>
<keyword evidence="3" id="KW-0275">Fatty acid biosynthesis</keyword>
<dbReference type="Pfam" id="PF00550">
    <property type="entry name" value="PP-binding"/>
    <property type="match status" value="1"/>
</dbReference>
<comment type="subcellular location">
    <subcellularLocation>
        <location evidence="3">Cytoplasm</location>
    </subcellularLocation>
</comment>
<organism evidence="7 8">
    <name type="scientific">Agrobacterium tumefaciens</name>
    <dbReference type="NCBI Taxonomy" id="358"/>
    <lineage>
        <taxon>Bacteria</taxon>
        <taxon>Pseudomonadati</taxon>
        <taxon>Pseudomonadota</taxon>
        <taxon>Alphaproteobacteria</taxon>
        <taxon>Hyphomicrobiales</taxon>
        <taxon>Rhizobiaceae</taxon>
        <taxon>Rhizobium/Agrobacterium group</taxon>
        <taxon>Agrobacterium</taxon>
        <taxon>Agrobacterium tumefaciens complex</taxon>
    </lineage>
</organism>
<keyword evidence="2 3" id="KW-0597">Phosphoprotein</keyword>
<feature type="domain" description="Carrier" evidence="6">
    <location>
        <begin position="2"/>
        <end position="77"/>
    </location>
</feature>
<comment type="PTM">
    <text evidence="3">4'-phosphopantetheine is transferred from CoA to a specific serine of apo-ACP by AcpS. This modification is essential for activity because fatty acids are bound in thioester linkage to the sulfhydryl of the prosthetic group.</text>
</comment>
<evidence type="ECO:0000313" key="8">
    <source>
        <dbReference type="Proteomes" id="UP000298579"/>
    </source>
</evidence>
<dbReference type="PROSITE" id="PS50075">
    <property type="entry name" value="CARRIER"/>
    <property type="match status" value="1"/>
</dbReference>
<evidence type="ECO:0000313" key="7">
    <source>
        <dbReference type="EMBL" id="QCL82171.1"/>
    </source>
</evidence>
<evidence type="ECO:0000256" key="1">
    <source>
        <dbReference type="ARBA" id="ARBA00022450"/>
    </source>
</evidence>
<protein>
    <recommendedName>
        <fullName evidence="3 4">Acyl carrier protein</fullName>
        <shortName evidence="3">ACP</shortName>
    </recommendedName>
</protein>
<evidence type="ECO:0000259" key="6">
    <source>
        <dbReference type="PROSITE" id="PS50075"/>
    </source>
</evidence>
<dbReference type="HAMAP" id="MF_01217">
    <property type="entry name" value="Acyl_carrier"/>
    <property type="match status" value="1"/>
</dbReference>
<sequence>MSEITSRLYKIVAEQLGVEIDKISEDASFSDDLGADSLEMMEMVIAFEGEFGIEIPDSASETIRTVGDAVRFIESTWTKR</sequence>
<dbReference type="GO" id="GO:0005829">
    <property type="term" value="C:cytosol"/>
    <property type="evidence" value="ECO:0007669"/>
    <property type="project" value="TreeGrafter"/>
</dbReference>
<keyword evidence="3" id="KW-0963">Cytoplasm</keyword>
<dbReference type="NCBIfam" id="NF002148">
    <property type="entry name" value="PRK00982.1-2"/>
    <property type="match status" value="1"/>
</dbReference>
<dbReference type="InterPro" id="IPR003231">
    <property type="entry name" value="ACP"/>
</dbReference>
<comment type="PTM">
    <text evidence="5">4'-phosphopantetheine is transferred from CoA to a specific serine of apo-ACP by acpS.</text>
</comment>
<dbReference type="InterPro" id="IPR036736">
    <property type="entry name" value="ACP-like_sf"/>
</dbReference>
<name>A0AAE6BHS5_AGRTU</name>
<accession>A0AAE6BHS5</accession>
<evidence type="ECO:0000256" key="4">
    <source>
        <dbReference type="NCBIfam" id="TIGR00517"/>
    </source>
</evidence>
<dbReference type="GO" id="GO:0016020">
    <property type="term" value="C:membrane"/>
    <property type="evidence" value="ECO:0007669"/>
    <property type="project" value="GOC"/>
</dbReference>
<dbReference type="NCBIfam" id="TIGR00517">
    <property type="entry name" value="acyl_carrier"/>
    <property type="match status" value="1"/>
</dbReference>
<reference evidence="7 8" key="1">
    <citation type="submission" date="2019-04" db="EMBL/GenBank/DDBJ databases">
        <title>Complete genome sequence of Agrobacterium tumefaciens CFBP5877.</title>
        <authorList>
            <person name="Huang Y.-Y."/>
            <person name="Chiang H.-Y."/>
            <person name="Chou L."/>
            <person name="Lai E.-M."/>
            <person name="Kuo C.-H."/>
        </authorList>
    </citation>
    <scope>NUCLEOTIDE SEQUENCE [LARGE SCALE GENOMIC DNA]</scope>
    <source>
        <strain evidence="7 8">CFBP5877</strain>
    </source>
</reference>
<dbReference type="SUPFAM" id="SSF47336">
    <property type="entry name" value="ACP-like"/>
    <property type="match status" value="1"/>
</dbReference>
<comment type="function">
    <text evidence="3 5">Carrier of the growing fatty acid chain in fatty acid biosynthesis.</text>
</comment>
<comment type="similarity">
    <text evidence="3">Belongs to the acyl carrier protein (ACP) family.</text>
</comment>
<feature type="modified residue" description="O-(pantetheine 4'-phosphoryl)serine" evidence="3">
    <location>
        <position position="37"/>
    </location>
</feature>
<dbReference type="GO" id="GO:0009245">
    <property type="term" value="P:lipid A biosynthetic process"/>
    <property type="evidence" value="ECO:0007669"/>
    <property type="project" value="TreeGrafter"/>
</dbReference>